<evidence type="ECO:0000256" key="7">
    <source>
        <dbReference type="ARBA" id="ARBA00023136"/>
    </source>
</evidence>
<proteinExistence type="inferred from homology"/>
<evidence type="ECO:0000256" key="2">
    <source>
        <dbReference type="ARBA" id="ARBA00007935"/>
    </source>
</evidence>
<dbReference type="GO" id="GO:0022857">
    <property type="term" value="F:transmembrane transporter activity"/>
    <property type="evidence" value="ECO:0007669"/>
    <property type="project" value="InterPro"/>
</dbReference>
<feature type="transmembrane region" description="Helical" evidence="8">
    <location>
        <begin position="307"/>
        <end position="326"/>
    </location>
</feature>
<evidence type="ECO:0000313" key="9">
    <source>
        <dbReference type="EMBL" id="SEB76689.1"/>
    </source>
</evidence>
<sequence length="667" mass="68966">MTIRKSRPLPLLLALASLVLLGLFIAGNTAAIRGEESLTALIFGQTENPSVSIEYWYAYLPRLSVALLAGAGLGIAGAVFQQILQNPLASPATLGVSSGAQLALAVALLLAPELHADHPFLVALAGSFLAWGLVSLLVGRRMDDPVSLVLTGMVVSFTAGAVTTCLLLLKNQYLTSLFLWGSGDLTQYDWQGVHFLLPRLVLGAAALLLLSRPLALMGLGRESARSSGLSTGLFSFLALGIAIFLASAVTATVGLIAFVGLASPHLATMLGMRRIGPRLLTAGFVGALLLGLVDQGMQFGLSGLGRFLPAGALTGILGAPLLLYLLKRLPPASASSAGEVLPVSAGLSGRGERYFLVLLMTILALAILIALGLPSIGFETIMDWRAARVFAAALSGAALGLAGCLVQRLLSNPMASPEIIGVSTGAVMGVIGIMIALPAATAGMQMTGALFGALAILLAILAYARRHDLEPRRLILAGIAITAFADALVLTFLATGDPRGNVVLAFMSGSTYRVGMGDLALPAIMAMAGAGIALSTLRWLDILTLGGAAGRSLGLPLGAARFFIILATALLTASACLFLGPISFVGLTAPHIARLCGLRRTTVQLPGAALTGAILVVMADWTGRQIFRPYELPAGLLSVLLGALILGIIMWQYGKRAQPHTRTQTTA</sequence>
<feature type="transmembrane region" description="Helical" evidence="8">
    <location>
        <begin position="634"/>
        <end position="653"/>
    </location>
</feature>
<dbReference type="EMBL" id="FNSL01000001">
    <property type="protein sequence ID" value="SEB76689.1"/>
    <property type="molecule type" value="Genomic_DNA"/>
</dbReference>
<feature type="transmembrane region" description="Helical" evidence="8">
    <location>
        <begin position="146"/>
        <end position="170"/>
    </location>
</feature>
<dbReference type="PANTHER" id="PTHR30472">
    <property type="entry name" value="FERRIC ENTEROBACTIN TRANSPORT SYSTEM PERMEASE PROTEIN"/>
    <property type="match status" value="1"/>
</dbReference>
<feature type="transmembrane region" description="Helical" evidence="8">
    <location>
        <begin position="446"/>
        <end position="463"/>
    </location>
</feature>
<feature type="transmembrane region" description="Helical" evidence="8">
    <location>
        <begin position="475"/>
        <end position="494"/>
    </location>
</feature>
<keyword evidence="4" id="KW-1003">Cell membrane</keyword>
<feature type="transmembrane region" description="Helical" evidence="8">
    <location>
        <begin position="354"/>
        <end position="377"/>
    </location>
</feature>
<feature type="transmembrane region" description="Helical" evidence="8">
    <location>
        <begin position="118"/>
        <end position="139"/>
    </location>
</feature>
<dbReference type="InterPro" id="IPR000522">
    <property type="entry name" value="ABC_transptr_permease_BtuC"/>
</dbReference>
<comment type="similarity">
    <text evidence="2">Belongs to the binding-protein-dependent transport system permease family. FecCD subfamily.</text>
</comment>
<protein>
    <submittedName>
        <fullName evidence="9">Iron complex transport system permease protein</fullName>
    </submittedName>
</protein>
<dbReference type="RefSeq" id="WP_090329380.1">
    <property type="nucleotide sequence ID" value="NZ_FNSL01000001.1"/>
</dbReference>
<keyword evidence="5 8" id="KW-0812">Transmembrane</keyword>
<dbReference type="AlphaFoldDB" id="A0A1H4M0W9"/>
<keyword evidence="7 8" id="KW-0472">Membrane</keyword>
<feature type="transmembrane region" description="Helical" evidence="8">
    <location>
        <begin position="419"/>
        <end position="440"/>
    </location>
</feature>
<feature type="transmembrane region" description="Helical" evidence="8">
    <location>
        <begin position="279"/>
        <end position="301"/>
    </location>
</feature>
<evidence type="ECO:0000256" key="6">
    <source>
        <dbReference type="ARBA" id="ARBA00022989"/>
    </source>
</evidence>
<feature type="transmembrane region" description="Helical" evidence="8">
    <location>
        <begin position="561"/>
        <end position="583"/>
    </location>
</feature>
<feature type="transmembrane region" description="Helical" evidence="8">
    <location>
        <begin position="55"/>
        <end position="80"/>
    </location>
</feature>
<dbReference type="CDD" id="cd06550">
    <property type="entry name" value="TM_ABC_iron-siderophores_like"/>
    <property type="match status" value="1"/>
</dbReference>
<dbReference type="GO" id="GO:0005886">
    <property type="term" value="C:plasma membrane"/>
    <property type="evidence" value="ECO:0007669"/>
    <property type="project" value="UniProtKB-SubCell"/>
</dbReference>
<feature type="transmembrane region" description="Helical" evidence="8">
    <location>
        <begin position="92"/>
        <end position="112"/>
    </location>
</feature>
<dbReference type="NCBIfam" id="NF007866">
    <property type="entry name" value="PRK10577.1-2"/>
    <property type="match status" value="1"/>
</dbReference>
<dbReference type="InterPro" id="IPR037294">
    <property type="entry name" value="ABC_BtuC-like"/>
</dbReference>
<evidence type="ECO:0000256" key="1">
    <source>
        <dbReference type="ARBA" id="ARBA00004651"/>
    </source>
</evidence>
<accession>A0A1H4M0W9</accession>
<feature type="transmembrane region" description="Helical" evidence="8">
    <location>
        <begin position="389"/>
        <end position="407"/>
    </location>
</feature>
<organism evidence="9 10">
    <name type="scientific">Nitratireductor aquibiodomus</name>
    <dbReference type="NCBI Taxonomy" id="204799"/>
    <lineage>
        <taxon>Bacteria</taxon>
        <taxon>Pseudomonadati</taxon>
        <taxon>Pseudomonadota</taxon>
        <taxon>Alphaproteobacteria</taxon>
        <taxon>Hyphomicrobiales</taxon>
        <taxon>Phyllobacteriaceae</taxon>
        <taxon>Nitratireductor</taxon>
    </lineage>
</organism>
<dbReference type="Proteomes" id="UP000199064">
    <property type="component" value="Unassembled WGS sequence"/>
</dbReference>
<reference evidence="10" key="1">
    <citation type="submission" date="2016-10" db="EMBL/GenBank/DDBJ databases">
        <authorList>
            <person name="Varghese N."/>
            <person name="Submissions S."/>
        </authorList>
    </citation>
    <scope>NUCLEOTIDE SEQUENCE [LARGE SCALE GENOMIC DNA]</scope>
    <source>
        <strain evidence="10">ES.061</strain>
    </source>
</reference>
<keyword evidence="3" id="KW-0813">Transport</keyword>
<comment type="subcellular location">
    <subcellularLocation>
        <location evidence="1">Cell membrane</location>
        <topology evidence="1">Multi-pass membrane protein</topology>
    </subcellularLocation>
</comment>
<evidence type="ECO:0000256" key="3">
    <source>
        <dbReference type="ARBA" id="ARBA00022448"/>
    </source>
</evidence>
<evidence type="ECO:0000256" key="5">
    <source>
        <dbReference type="ARBA" id="ARBA00022692"/>
    </source>
</evidence>
<feature type="transmembrane region" description="Helical" evidence="8">
    <location>
        <begin position="603"/>
        <end position="622"/>
    </location>
</feature>
<dbReference type="SUPFAM" id="SSF81345">
    <property type="entry name" value="ABC transporter involved in vitamin B12 uptake, BtuC"/>
    <property type="match status" value="2"/>
</dbReference>
<feature type="transmembrane region" description="Helical" evidence="8">
    <location>
        <begin position="519"/>
        <end position="540"/>
    </location>
</feature>
<gene>
    <name evidence="9" type="ORF">SAMN05216452_3095</name>
</gene>
<dbReference type="Gene3D" id="1.10.3470.10">
    <property type="entry name" value="ABC transporter involved in vitamin B12 uptake, BtuC"/>
    <property type="match status" value="2"/>
</dbReference>
<keyword evidence="10" id="KW-1185">Reference proteome</keyword>
<dbReference type="Pfam" id="PF01032">
    <property type="entry name" value="FecCD"/>
    <property type="match status" value="2"/>
</dbReference>
<evidence type="ECO:0000313" key="10">
    <source>
        <dbReference type="Proteomes" id="UP000199064"/>
    </source>
</evidence>
<evidence type="ECO:0000256" key="4">
    <source>
        <dbReference type="ARBA" id="ARBA00022475"/>
    </source>
</evidence>
<dbReference type="PANTHER" id="PTHR30472:SF37">
    <property type="entry name" value="FE(3+) DICITRATE TRANSPORT SYSTEM PERMEASE PROTEIN FECD-RELATED"/>
    <property type="match status" value="1"/>
</dbReference>
<keyword evidence="6 8" id="KW-1133">Transmembrane helix</keyword>
<name>A0A1H4M0W9_9HYPH</name>
<dbReference type="GO" id="GO:0033214">
    <property type="term" value="P:siderophore-iron import into cell"/>
    <property type="evidence" value="ECO:0007669"/>
    <property type="project" value="TreeGrafter"/>
</dbReference>
<evidence type="ECO:0000256" key="8">
    <source>
        <dbReference type="SAM" id="Phobius"/>
    </source>
</evidence>